<dbReference type="KEGG" id="nve:5517727"/>
<evidence type="ECO:0000256" key="5">
    <source>
        <dbReference type="ARBA" id="ARBA00037645"/>
    </source>
</evidence>
<evidence type="ECO:0000313" key="13">
    <source>
        <dbReference type="Proteomes" id="UP000001593"/>
    </source>
</evidence>
<dbReference type="PROSITE" id="PS51683">
    <property type="entry name" value="SAM_OMT_II"/>
    <property type="match status" value="1"/>
</dbReference>
<dbReference type="Pfam" id="PF08100">
    <property type="entry name" value="Dimerisation"/>
    <property type="match status" value="1"/>
</dbReference>
<dbReference type="PhylomeDB" id="A7RRZ2"/>
<dbReference type="OMA" id="LHDMIVY"/>
<comment type="subunit">
    <text evidence="1">Homodimer.</text>
</comment>
<comment type="function">
    <text evidence="5">Catalyzes the transfer of a methyl group onto N-acetylserotonin, producing melatonin (N-acetyl-5-methoxytryptamine).</text>
</comment>
<dbReference type="FunFam" id="1.10.10.10:FF:000358">
    <property type="entry name" value="Acetylserotonin O-methyltransferase"/>
    <property type="match status" value="1"/>
</dbReference>
<feature type="active site" description="Proton acceptor" evidence="9">
    <location>
        <position position="244"/>
    </location>
</feature>
<protein>
    <recommendedName>
        <fullName evidence="7">Acetylserotonin O-methyltransferase</fullName>
        <ecNumber evidence="6">2.1.1.4</ecNumber>
    </recommendedName>
    <alternativeName>
        <fullName evidence="8">Hydroxyindole O-methyltransferase</fullName>
    </alternativeName>
</protein>
<gene>
    <name evidence="12" type="ORF">NEMVEDRAFT_v1g91623</name>
</gene>
<dbReference type="PANTHER" id="PTHR43712">
    <property type="entry name" value="PUTATIVE (AFU_ORTHOLOGUE AFUA_4G14580)-RELATED"/>
    <property type="match status" value="1"/>
</dbReference>
<dbReference type="EC" id="2.1.1.4" evidence="6"/>
<dbReference type="Gene3D" id="1.10.10.10">
    <property type="entry name" value="Winged helix-like DNA-binding domain superfamily/Winged helix DNA-binding domain"/>
    <property type="match status" value="1"/>
</dbReference>
<evidence type="ECO:0000256" key="9">
    <source>
        <dbReference type="PIRSR" id="PIRSR005739-1"/>
    </source>
</evidence>
<dbReference type="InParanoid" id="A7RRZ2"/>
<dbReference type="AlphaFoldDB" id="A7RRZ2"/>
<dbReference type="GO" id="GO:0008757">
    <property type="term" value="F:S-adenosylmethionine-dependent methyltransferase activity"/>
    <property type="evidence" value="ECO:0000318"/>
    <property type="project" value="GO_Central"/>
</dbReference>
<keyword evidence="3" id="KW-0808">Transferase</keyword>
<organism evidence="12 13">
    <name type="scientific">Nematostella vectensis</name>
    <name type="common">Starlet sea anemone</name>
    <dbReference type="NCBI Taxonomy" id="45351"/>
    <lineage>
        <taxon>Eukaryota</taxon>
        <taxon>Metazoa</taxon>
        <taxon>Cnidaria</taxon>
        <taxon>Anthozoa</taxon>
        <taxon>Hexacorallia</taxon>
        <taxon>Actiniaria</taxon>
        <taxon>Edwardsiidae</taxon>
        <taxon>Nematostella</taxon>
    </lineage>
</organism>
<dbReference type="InterPro" id="IPR016461">
    <property type="entry name" value="COMT-like"/>
</dbReference>
<feature type="domain" description="O-methyltransferase C-terminal" evidence="10">
    <location>
        <begin position="101"/>
        <end position="317"/>
    </location>
</feature>
<dbReference type="Proteomes" id="UP000001593">
    <property type="component" value="Unassembled WGS sequence"/>
</dbReference>
<dbReference type="eggNOG" id="KOG3178">
    <property type="taxonomic scope" value="Eukaryota"/>
</dbReference>
<evidence type="ECO:0000256" key="6">
    <source>
        <dbReference type="ARBA" id="ARBA00039116"/>
    </source>
</evidence>
<dbReference type="Gene3D" id="3.40.50.150">
    <property type="entry name" value="Vaccinia Virus protein VP39"/>
    <property type="match status" value="1"/>
</dbReference>
<dbReference type="GO" id="GO:0017096">
    <property type="term" value="F:acetylserotonin O-methyltransferase activity"/>
    <property type="evidence" value="ECO:0007669"/>
    <property type="project" value="UniProtKB-EC"/>
</dbReference>
<evidence type="ECO:0000256" key="2">
    <source>
        <dbReference type="ARBA" id="ARBA00022603"/>
    </source>
</evidence>
<dbReference type="InterPro" id="IPR012967">
    <property type="entry name" value="COMT_dimerisation"/>
</dbReference>
<keyword evidence="13" id="KW-1185">Reference proteome</keyword>
<reference evidence="12 13" key="1">
    <citation type="journal article" date="2007" name="Science">
        <title>Sea anemone genome reveals ancestral eumetazoan gene repertoire and genomic organization.</title>
        <authorList>
            <person name="Putnam N.H."/>
            <person name="Srivastava M."/>
            <person name="Hellsten U."/>
            <person name="Dirks B."/>
            <person name="Chapman J."/>
            <person name="Salamov A."/>
            <person name="Terry A."/>
            <person name="Shapiro H."/>
            <person name="Lindquist E."/>
            <person name="Kapitonov V.V."/>
            <person name="Jurka J."/>
            <person name="Genikhovich G."/>
            <person name="Grigoriev I.V."/>
            <person name="Lucas S.M."/>
            <person name="Steele R.E."/>
            <person name="Finnerty J.R."/>
            <person name="Technau U."/>
            <person name="Martindale M.Q."/>
            <person name="Rokhsar D.S."/>
        </authorList>
    </citation>
    <scope>NUCLEOTIDE SEQUENCE [LARGE SCALE GENOMIC DNA]</scope>
    <source>
        <strain evidence="13">CH2 X CH6</strain>
    </source>
</reference>
<dbReference type="FunCoup" id="A7RRZ2">
    <property type="interactions" value="2"/>
</dbReference>
<dbReference type="PIRSF" id="PIRSF005739">
    <property type="entry name" value="O-mtase"/>
    <property type="match status" value="1"/>
</dbReference>
<evidence type="ECO:0000256" key="7">
    <source>
        <dbReference type="ARBA" id="ARBA00040730"/>
    </source>
</evidence>
<evidence type="ECO:0000256" key="8">
    <source>
        <dbReference type="ARBA" id="ARBA00043054"/>
    </source>
</evidence>
<dbReference type="InterPro" id="IPR036390">
    <property type="entry name" value="WH_DNA-bd_sf"/>
</dbReference>
<dbReference type="STRING" id="45351.A7RRZ2"/>
<evidence type="ECO:0000256" key="3">
    <source>
        <dbReference type="ARBA" id="ARBA00022679"/>
    </source>
</evidence>
<dbReference type="InterPro" id="IPR036388">
    <property type="entry name" value="WH-like_DNA-bd_sf"/>
</dbReference>
<evidence type="ECO:0000259" key="11">
    <source>
        <dbReference type="Pfam" id="PF08100"/>
    </source>
</evidence>
<feature type="domain" description="O-methyltransferase dimerisation" evidence="11">
    <location>
        <begin position="1"/>
        <end position="78"/>
    </location>
</feature>
<keyword evidence="2" id="KW-0489">Methyltransferase</keyword>
<dbReference type="PANTHER" id="PTHR43712:SF2">
    <property type="entry name" value="O-METHYLTRANSFERASE CICE"/>
    <property type="match status" value="1"/>
</dbReference>
<dbReference type="GO" id="GO:0008171">
    <property type="term" value="F:O-methyltransferase activity"/>
    <property type="evidence" value="ECO:0000318"/>
    <property type="project" value="GO_Central"/>
</dbReference>
<dbReference type="FunFam" id="3.40.50.150:FF:000146">
    <property type="entry name" value="Acetylserotonin O-methyltransferase"/>
    <property type="match status" value="1"/>
</dbReference>
<dbReference type="CDD" id="cd02440">
    <property type="entry name" value="AdoMet_MTases"/>
    <property type="match status" value="1"/>
</dbReference>
<dbReference type="OrthoDB" id="10267058at2759"/>
<name>A7RRZ2_NEMVE</name>
<dbReference type="GO" id="GO:0046983">
    <property type="term" value="F:protein dimerization activity"/>
    <property type="evidence" value="ECO:0007669"/>
    <property type="project" value="InterPro"/>
</dbReference>
<dbReference type="EMBL" id="DS469533">
    <property type="protein sequence ID" value="EDO45660.1"/>
    <property type="molecule type" value="Genomic_DNA"/>
</dbReference>
<dbReference type="InterPro" id="IPR001077">
    <property type="entry name" value="COMT_C"/>
</dbReference>
<evidence type="ECO:0000256" key="4">
    <source>
        <dbReference type="ARBA" id="ARBA00022691"/>
    </source>
</evidence>
<dbReference type="SUPFAM" id="SSF46785">
    <property type="entry name" value="Winged helix' DNA-binding domain"/>
    <property type="match status" value="1"/>
</dbReference>
<dbReference type="SUPFAM" id="SSF53335">
    <property type="entry name" value="S-adenosyl-L-methionine-dependent methyltransferases"/>
    <property type="match status" value="1"/>
</dbReference>
<dbReference type="Pfam" id="PF00891">
    <property type="entry name" value="Methyltransf_2"/>
    <property type="match status" value="1"/>
</dbReference>
<keyword evidence="4" id="KW-0949">S-adenosyl-L-methionine</keyword>
<sequence>MFGFCGSQTLFTACELGIFDLLHASNTPLSANAIAKDLSTDVDATGRLLDALVCLELLEKTPASPPVYMNTPTTDRFLLQSSPNSVKPCMQFGGTVLYRLFSNLTSAVRDGNNQWGRTFNGSTAGDFFKSAYATREGVIRVLEGMRGTSRPVAPLVVTAFDLSSFATMCDVGGGTGDLAYAASNAYPDMAITVLDLPPVVQCSPHFRPSMEECPRQENVTFVPGDFFRDELPPADLYVLTHTIHDWGEDKIEMLLSKVFRSLQPGGGLLIGEILLSDRKTGPFQGVMASLTMLVLCDKGARERSEQEYRDILERHGFIDIQAKRTGTAFMDAILCRKP</sequence>
<evidence type="ECO:0000256" key="1">
    <source>
        <dbReference type="ARBA" id="ARBA00011738"/>
    </source>
</evidence>
<dbReference type="InterPro" id="IPR029063">
    <property type="entry name" value="SAM-dependent_MTases_sf"/>
</dbReference>
<evidence type="ECO:0000259" key="10">
    <source>
        <dbReference type="Pfam" id="PF00891"/>
    </source>
</evidence>
<dbReference type="HOGENOM" id="CLU_005533_4_2_1"/>
<evidence type="ECO:0000313" key="12">
    <source>
        <dbReference type="EMBL" id="EDO45660.1"/>
    </source>
</evidence>
<dbReference type="GO" id="GO:0032259">
    <property type="term" value="P:methylation"/>
    <property type="evidence" value="ECO:0000318"/>
    <property type="project" value="GO_Central"/>
</dbReference>
<proteinExistence type="predicted"/>
<accession>A7RRZ2</accession>